<feature type="region of interest" description="Disordered" evidence="1">
    <location>
        <begin position="108"/>
        <end position="144"/>
    </location>
</feature>
<accession>A0ABQ3Z4N3</accession>
<feature type="compositionally biased region" description="Low complexity" evidence="1">
    <location>
        <begin position="216"/>
        <end position="225"/>
    </location>
</feature>
<evidence type="ECO:0000313" key="2">
    <source>
        <dbReference type="EMBL" id="GIE04759.1"/>
    </source>
</evidence>
<gene>
    <name evidence="2" type="ORF">Adu01nite_61090</name>
</gene>
<organism evidence="2 3">
    <name type="scientific">Paractinoplanes durhamensis</name>
    <dbReference type="NCBI Taxonomy" id="113563"/>
    <lineage>
        <taxon>Bacteria</taxon>
        <taxon>Bacillati</taxon>
        <taxon>Actinomycetota</taxon>
        <taxon>Actinomycetes</taxon>
        <taxon>Micromonosporales</taxon>
        <taxon>Micromonosporaceae</taxon>
        <taxon>Paractinoplanes</taxon>
    </lineage>
</organism>
<evidence type="ECO:0000313" key="3">
    <source>
        <dbReference type="Proteomes" id="UP000637628"/>
    </source>
</evidence>
<comment type="caution">
    <text evidence="2">The sequence shown here is derived from an EMBL/GenBank/DDBJ whole genome shotgun (WGS) entry which is preliminary data.</text>
</comment>
<evidence type="ECO:0000256" key="1">
    <source>
        <dbReference type="SAM" id="MobiDB-lite"/>
    </source>
</evidence>
<feature type="compositionally biased region" description="Polar residues" evidence="1">
    <location>
        <begin position="238"/>
        <end position="247"/>
    </location>
</feature>
<keyword evidence="3" id="KW-1185">Reference proteome</keyword>
<dbReference type="Proteomes" id="UP000637628">
    <property type="component" value="Unassembled WGS sequence"/>
</dbReference>
<feature type="compositionally biased region" description="Basic and acidic residues" evidence="1">
    <location>
        <begin position="182"/>
        <end position="191"/>
    </location>
</feature>
<sequence>MSIHEDHRPLDRDTAELLLRGDPAAHRTHPHLGAVLTAASSPSPGRHLAGEDAAVAAFAAAHLTSPRSRRIQMLKTTLAKLLTVKVLAAVAALSAGGVAVAAGTGTLPGPLHKPHHPRPPASASASHSPKPHPSGSWSARPSHSAFPAGDLAKLCAKWTARPGEQRGQALEEPEFGNLVQEAGRKDRDRVDNFCATLPKPSVSAGNGTSGKPEPRPSGSVRPSGSGNPGPRPADHPSGTPNSTRPGR</sequence>
<dbReference type="RefSeq" id="WP_203731787.1">
    <property type="nucleotide sequence ID" value="NZ_BAAATX010000021.1"/>
</dbReference>
<reference evidence="2 3" key="1">
    <citation type="submission" date="2021-01" db="EMBL/GenBank/DDBJ databases">
        <title>Whole genome shotgun sequence of Actinoplanes durhamensis NBRC 14914.</title>
        <authorList>
            <person name="Komaki H."/>
            <person name="Tamura T."/>
        </authorList>
    </citation>
    <scope>NUCLEOTIDE SEQUENCE [LARGE SCALE GENOMIC DNA]</scope>
    <source>
        <strain evidence="2 3">NBRC 14914</strain>
    </source>
</reference>
<dbReference type="EMBL" id="BOML01000050">
    <property type="protein sequence ID" value="GIE04759.1"/>
    <property type="molecule type" value="Genomic_DNA"/>
</dbReference>
<name>A0ABQ3Z4N3_9ACTN</name>
<proteinExistence type="predicted"/>
<feature type="region of interest" description="Disordered" evidence="1">
    <location>
        <begin position="182"/>
        <end position="247"/>
    </location>
</feature>
<protein>
    <submittedName>
        <fullName evidence="2">Uncharacterized protein</fullName>
    </submittedName>
</protein>